<proteinExistence type="predicted"/>
<name>A0A1X0SAH2_RHIZD</name>
<evidence type="ECO:0000313" key="1">
    <source>
        <dbReference type="EMBL" id="ORE21272.1"/>
    </source>
</evidence>
<protein>
    <submittedName>
        <fullName evidence="1">Uncharacterized protein</fullName>
    </submittedName>
</protein>
<gene>
    <name evidence="1" type="ORF">BCV71DRAFT_232416</name>
</gene>
<dbReference type="AlphaFoldDB" id="A0A1X0SAH2"/>
<reference evidence="1 2" key="1">
    <citation type="journal article" date="2016" name="Proc. Natl. Acad. Sci. U.S.A.">
        <title>Lipid metabolic changes in an early divergent fungus govern the establishment of a mutualistic symbiosis with endobacteria.</title>
        <authorList>
            <person name="Lastovetsky O.A."/>
            <person name="Gaspar M.L."/>
            <person name="Mondo S.J."/>
            <person name="LaButti K.M."/>
            <person name="Sandor L."/>
            <person name="Grigoriev I.V."/>
            <person name="Henry S.A."/>
            <person name="Pawlowska T.E."/>
        </authorList>
    </citation>
    <scope>NUCLEOTIDE SEQUENCE [LARGE SCALE GENOMIC DNA]</scope>
    <source>
        <strain evidence="1 2">ATCC 11559</strain>
    </source>
</reference>
<sequence>MNLLAAFIFIPVYAFRLIKRRCYGARSPQYGRFLSTTVYQGLAYGIEYLPFLKRWYVLRMVPLDFSQIQMFQWFGNAFLNGYCFPRIRFETLSLPGRDNGANILDLHVQ</sequence>
<dbReference type="Proteomes" id="UP000242381">
    <property type="component" value="Unassembled WGS sequence"/>
</dbReference>
<organism evidence="1 2">
    <name type="scientific">Rhizopus microsporus</name>
    <dbReference type="NCBI Taxonomy" id="58291"/>
    <lineage>
        <taxon>Eukaryota</taxon>
        <taxon>Fungi</taxon>
        <taxon>Fungi incertae sedis</taxon>
        <taxon>Mucoromycota</taxon>
        <taxon>Mucoromycotina</taxon>
        <taxon>Mucoromycetes</taxon>
        <taxon>Mucorales</taxon>
        <taxon>Mucorineae</taxon>
        <taxon>Rhizopodaceae</taxon>
        <taxon>Rhizopus</taxon>
    </lineage>
</organism>
<evidence type="ECO:0000313" key="2">
    <source>
        <dbReference type="Proteomes" id="UP000242381"/>
    </source>
</evidence>
<dbReference type="EMBL" id="KV921281">
    <property type="protein sequence ID" value="ORE21272.1"/>
    <property type="molecule type" value="Genomic_DNA"/>
</dbReference>
<accession>A0A1X0SAH2</accession>